<evidence type="ECO:0000313" key="1">
    <source>
        <dbReference type="EnsemblPlants" id="TuG1812G0700004617.01.T01"/>
    </source>
</evidence>
<keyword evidence="2" id="KW-1185">Reference proteome</keyword>
<dbReference type="PANTHER" id="PTHR10492">
    <property type="match status" value="1"/>
</dbReference>
<reference evidence="2" key="1">
    <citation type="journal article" date="2013" name="Nature">
        <title>Draft genome of the wheat A-genome progenitor Triticum urartu.</title>
        <authorList>
            <person name="Ling H.Q."/>
            <person name="Zhao S."/>
            <person name="Liu D."/>
            <person name="Wang J."/>
            <person name="Sun H."/>
            <person name="Zhang C."/>
            <person name="Fan H."/>
            <person name="Li D."/>
            <person name="Dong L."/>
            <person name="Tao Y."/>
            <person name="Gao C."/>
            <person name="Wu H."/>
            <person name="Li Y."/>
            <person name="Cui Y."/>
            <person name="Guo X."/>
            <person name="Zheng S."/>
            <person name="Wang B."/>
            <person name="Yu K."/>
            <person name="Liang Q."/>
            <person name="Yang W."/>
            <person name="Lou X."/>
            <person name="Chen J."/>
            <person name="Feng M."/>
            <person name="Jian J."/>
            <person name="Zhang X."/>
            <person name="Luo G."/>
            <person name="Jiang Y."/>
            <person name="Liu J."/>
            <person name="Wang Z."/>
            <person name="Sha Y."/>
            <person name="Zhang B."/>
            <person name="Wu H."/>
            <person name="Tang D."/>
            <person name="Shen Q."/>
            <person name="Xue P."/>
            <person name="Zou S."/>
            <person name="Wang X."/>
            <person name="Liu X."/>
            <person name="Wang F."/>
            <person name="Yang Y."/>
            <person name="An X."/>
            <person name="Dong Z."/>
            <person name="Zhang K."/>
            <person name="Zhang X."/>
            <person name="Luo M.C."/>
            <person name="Dvorak J."/>
            <person name="Tong Y."/>
            <person name="Wang J."/>
            <person name="Yang H."/>
            <person name="Li Z."/>
            <person name="Wang D."/>
            <person name="Zhang A."/>
            <person name="Wang J."/>
        </authorList>
    </citation>
    <scope>NUCLEOTIDE SEQUENCE</scope>
    <source>
        <strain evidence="2">cv. G1812</strain>
    </source>
</reference>
<sequence>FSKHVVDGFLPRDWHGYSVYVGSEVIGVDRNKRKTRRVTIKLRHPGYEDVVVQSPLPKDWQGYSVKFAESLKVLYTVEFQKRGLPHAHILVWRKGGNGEIGVESINSFISAEIPDPLLDPLGYALVSEFMMHGPCGDMNDKCVCMKNGACSKYFPKDFRDTTIVDDNGFVL</sequence>
<dbReference type="EnsemblPlants" id="TuG1812G0700004617.01.T01">
    <property type="protein sequence ID" value="TuG1812G0700004617.01.T01"/>
    <property type="gene ID" value="TuG1812G0700004617.01"/>
</dbReference>
<organism evidence="1 2">
    <name type="scientific">Triticum urartu</name>
    <name type="common">Red wild einkorn</name>
    <name type="synonym">Crithodium urartu</name>
    <dbReference type="NCBI Taxonomy" id="4572"/>
    <lineage>
        <taxon>Eukaryota</taxon>
        <taxon>Viridiplantae</taxon>
        <taxon>Streptophyta</taxon>
        <taxon>Embryophyta</taxon>
        <taxon>Tracheophyta</taxon>
        <taxon>Spermatophyta</taxon>
        <taxon>Magnoliopsida</taxon>
        <taxon>Liliopsida</taxon>
        <taxon>Poales</taxon>
        <taxon>Poaceae</taxon>
        <taxon>BOP clade</taxon>
        <taxon>Pooideae</taxon>
        <taxon>Triticodae</taxon>
        <taxon>Triticeae</taxon>
        <taxon>Triticinae</taxon>
        <taxon>Triticum</taxon>
    </lineage>
</organism>
<dbReference type="AlphaFoldDB" id="A0A8R7R6B6"/>
<name>A0A8R7R6B6_TRIUA</name>
<protein>
    <submittedName>
        <fullName evidence="1">Uncharacterized protein</fullName>
    </submittedName>
</protein>
<reference evidence="1" key="3">
    <citation type="submission" date="2022-06" db="UniProtKB">
        <authorList>
            <consortium name="EnsemblPlants"/>
        </authorList>
    </citation>
    <scope>IDENTIFICATION</scope>
</reference>
<accession>A0A8R7R6B6</accession>
<reference evidence="1" key="2">
    <citation type="submission" date="2018-03" db="EMBL/GenBank/DDBJ databases">
        <title>The Triticum urartu genome reveals the dynamic nature of wheat genome evolution.</title>
        <authorList>
            <person name="Ling H."/>
            <person name="Ma B."/>
            <person name="Shi X."/>
            <person name="Liu H."/>
            <person name="Dong L."/>
            <person name="Sun H."/>
            <person name="Cao Y."/>
            <person name="Gao Q."/>
            <person name="Zheng S."/>
            <person name="Li Y."/>
            <person name="Yu Y."/>
            <person name="Du H."/>
            <person name="Qi M."/>
            <person name="Li Y."/>
            <person name="Yu H."/>
            <person name="Cui Y."/>
            <person name="Wang N."/>
            <person name="Chen C."/>
            <person name="Wu H."/>
            <person name="Zhao Y."/>
            <person name="Zhang J."/>
            <person name="Li Y."/>
            <person name="Zhou W."/>
            <person name="Zhang B."/>
            <person name="Hu W."/>
            <person name="Eijk M."/>
            <person name="Tang J."/>
            <person name="Witsenboer H."/>
            <person name="Zhao S."/>
            <person name="Li Z."/>
            <person name="Zhang A."/>
            <person name="Wang D."/>
            <person name="Liang C."/>
        </authorList>
    </citation>
    <scope>NUCLEOTIDE SEQUENCE [LARGE SCALE GENOMIC DNA]</scope>
    <source>
        <strain evidence="1">cv. G1812</strain>
    </source>
</reference>
<dbReference type="Proteomes" id="UP000015106">
    <property type="component" value="Chromosome 7"/>
</dbReference>
<evidence type="ECO:0000313" key="2">
    <source>
        <dbReference type="Proteomes" id="UP000015106"/>
    </source>
</evidence>
<dbReference type="PANTHER" id="PTHR10492:SF95">
    <property type="entry name" value="HELITRON HELICASE-LIKE DOMAIN-CONTAINING PROTEIN"/>
    <property type="match status" value="1"/>
</dbReference>
<dbReference type="Gramene" id="TuG1812G0700004617.01.T01">
    <property type="protein sequence ID" value="TuG1812G0700004617.01.T01"/>
    <property type="gene ID" value="TuG1812G0700004617.01"/>
</dbReference>
<proteinExistence type="predicted"/>